<dbReference type="Gene3D" id="3.40.50.11350">
    <property type="match status" value="1"/>
</dbReference>
<proteinExistence type="predicted"/>
<protein>
    <submittedName>
        <fullName evidence="2">Uncharacterized protein</fullName>
    </submittedName>
</protein>
<feature type="region of interest" description="Disordered" evidence="1">
    <location>
        <begin position="180"/>
        <end position="200"/>
    </location>
</feature>
<dbReference type="OrthoDB" id="49246at2759"/>
<feature type="compositionally biased region" description="Low complexity" evidence="1">
    <location>
        <begin position="214"/>
        <end position="233"/>
    </location>
</feature>
<evidence type="ECO:0000256" key="1">
    <source>
        <dbReference type="SAM" id="MobiDB-lite"/>
    </source>
</evidence>
<feature type="region of interest" description="Disordered" evidence="1">
    <location>
        <begin position="214"/>
        <end position="252"/>
    </location>
</feature>
<evidence type="ECO:0000313" key="2">
    <source>
        <dbReference type="EMBL" id="VEU43986.1"/>
    </source>
</evidence>
<organism evidence="2 3">
    <name type="scientific">Pseudo-nitzschia multistriata</name>
    <dbReference type="NCBI Taxonomy" id="183589"/>
    <lineage>
        <taxon>Eukaryota</taxon>
        <taxon>Sar</taxon>
        <taxon>Stramenopiles</taxon>
        <taxon>Ochrophyta</taxon>
        <taxon>Bacillariophyta</taxon>
        <taxon>Bacillariophyceae</taxon>
        <taxon>Bacillariophycidae</taxon>
        <taxon>Bacillariales</taxon>
        <taxon>Bacillariaceae</taxon>
        <taxon>Pseudo-nitzschia</taxon>
    </lineage>
</organism>
<dbReference type="AlphaFoldDB" id="A0A448ZPM6"/>
<accession>A0A448ZPM6</accession>
<dbReference type="Proteomes" id="UP000291116">
    <property type="component" value="Unassembled WGS sequence"/>
</dbReference>
<feature type="region of interest" description="Disordered" evidence="1">
    <location>
        <begin position="104"/>
        <end position="131"/>
    </location>
</feature>
<reference evidence="2 3" key="1">
    <citation type="submission" date="2019-01" db="EMBL/GenBank/DDBJ databases">
        <authorList>
            <person name="Ferrante I. M."/>
        </authorList>
    </citation>
    <scope>NUCLEOTIDE SEQUENCE [LARGE SCALE GENOMIC DNA]</scope>
    <source>
        <strain evidence="2 3">B856</strain>
    </source>
</reference>
<gene>
    <name evidence="2" type="ORF">PSNMU_V1.4_AUG-EV-PASAV3_0110900</name>
</gene>
<keyword evidence="3" id="KW-1185">Reference proteome</keyword>
<sequence length="718" mass="79813">MAGRPRSRTAPLVSPKRSGHLVREKDGCHCYNEPTQRRWLARWKSGKMAWLLVVLGAWSMRVLRLSAVYSSSSTGGVATDIPWTRVQTDPSFFLASTASYGERNSSIGIGNENEKGSGSGNDGGSLGSDANERGPFEIGVFNLTSSTNTSSNTSTSDIISNNTNESIQFEIGVFNLSSNGSNSSSSNNDNTNNSTSTSTNESIQFEIGVFNLSSNGSNSSSSSNNNSTNNNTNDESQPERDREMVPPGMPSISLNSMSLNFTKASSSNASAQIMPWFIANKEGRISSDRAMEHYDALRFAAVAENIDGDRMMVYRACCGLGHRLSREAAAARYSRHKGFRLLWVEYTKTRISPGSCYTRFKPGSLDLSEYMFGPGPLLLFDEDEDDEQTYASLPTDFDSRSMEIRRYAAGDHGEKYERRNHTLIPNNVPDHDSKCFQKLPPSDQRAVGRADERFFRQLRSLFRFNHLARDFAEAHRFSERIVLGIHIRAGNGEQDDFVKKERGIEDHQGFANNTAKTLDELVTKIRSAQIRQGAGVHLHALPPLLFVATDDLAMVTKLENATRPYNISVVSFPQFRPDPGTGVSYNKQWKDSERCKRSWADQMVDMVLLGASDVLVAARYSSFSMSLPLFALFSDSLRYARRRTARENLSANDGSGTRYAHRMFCQSGRLGDGLKCFDDYSDWVRGRNPLATPTGKVDVVLPFDPFDKMIYGRCNSTK</sequence>
<name>A0A448ZPM6_9STRA</name>
<dbReference type="EMBL" id="CAACVS010000602">
    <property type="protein sequence ID" value="VEU43986.1"/>
    <property type="molecule type" value="Genomic_DNA"/>
</dbReference>
<feature type="compositionally biased region" description="Gly residues" evidence="1">
    <location>
        <begin position="117"/>
        <end position="126"/>
    </location>
</feature>
<evidence type="ECO:0000313" key="3">
    <source>
        <dbReference type="Proteomes" id="UP000291116"/>
    </source>
</evidence>